<dbReference type="GO" id="GO:0016787">
    <property type="term" value="F:hydrolase activity"/>
    <property type="evidence" value="ECO:0007669"/>
    <property type="project" value="UniProtKB-KW"/>
</dbReference>
<dbReference type="Proteomes" id="UP000000391">
    <property type="component" value="Chromosome"/>
</dbReference>
<reference evidence="6 7" key="1">
    <citation type="submission" date="2010-06" db="EMBL/GenBank/DDBJ databases">
        <title>Complete sequence chromosome of Methanohalobium evestigatum Z-7303.</title>
        <authorList>
            <consortium name="US DOE Joint Genome Institute"/>
            <person name="Lucas S."/>
            <person name="Copeland A."/>
            <person name="Lapidus A."/>
            <person name="Cheng J.-F."/>
            <person name="Bruce D."/>
            <person name="Goodwin L."/>
            <person name="Pitluck S."/>
            <person name="Saunders E."/>
            <person name="Detter J.C."/>
            <person name="Han C."/>
            <person name="Tapia R."/>
            <person name="Land M."/>
            <person name="Hauser L."/>
            <person name="Kyrpides N."/>
            <person name="Mikhailova N."/>
            <person name="Sieprawska-Lupa M."/>
            <person name="Whitman W.B."/>
            <person name="Anderson I."/>
            <person name="Woyke T."/>
        </authorList>
    </citation>
    <scope>NUCLEOTIDE SEQUENCE [LARGE SCALE GENOMIC DNA]</scope>
    <source>
        <strain evidence="7">ATCC BAA-1072 / DSM 3721 / NBRC 107634 / OCM 161 / Z-7303</strain>
    </source>
</reference>
<protein>
    <submittedName>
        <fullName evidence="6">Peptidase M24</fullName>
    </submittedName>
</protein>
<proteinExistence type="inferred from homology"/>
<dbReference type="Gene3D" id="3.90.230.10">
    <property type="entry name" value="Creatinase/methionine aminopeptidase superfamily"/>
    <property type="match status" value="1"/>
</dbReference>
<dbReference type="HOGENOM" id="CLU_017266_4_3_2"/>
<keyword evidence="2" id="KW-0378">Hydrolase</keyword>
<dbReference type="InterPro" id="IPR050659">
    <property type="entry name" value="Peptidase_M24B"/>
</dbReference>
<dbReference type="OrthoDB" id="1346at2157"/>
<dbReference type="KEGG" id="mev:Metev_2104"/>
<organism evidence="6 7">
    <name type="scientific">Methanohalobium evestigatum (strain ATCC BAA-1072 / DSM 3721 / NBRC 107634 / OCM 161 / Z-7303)</name>
    <dbReference type="NCBI Taxonomy" id="644295"/>
    <lineage>
        <taxon>Archaea</taxon>
        <taxon>Methanobacteriati</taxon>
        <taxon>Methanobacteriota</taxon>
        <taxon>Stenosarchaea group</taxon>
        <taxon>Methanomicrobia</taxon>
        <taxon>Methanosarcinales</taxon>
        <taxon>Methanosarcinaceae</taxon>
        <taxon>Methanohalobium</taxon>
    </lineage>
</organism>
<name>D7EAD2_METEZ</name>
<feature type="domain" description="Creatinase N-terminal" evidence="5">
    <location>
        <begin position="5"/>
        <end position="139"/>
    </location>
</feature>
<feature type="domain" description="Peptidase M24" evidence="4">
    <location>
        <begin position="150"/>
        <end position="371"/>
    </location>
</feature>
<dbReference type="PANTHER" id="PTHR46112:SF2">
    <property type="entry name" value="XAA-PRO AMINOPEPTIDASE P-RELATED"/>
    <property type="match status" value="1"/>
</dbReference>
<dbReference type="Pfam" id="PF00557">
    <property type="entry name" value="Peptidase_M24"/>
    <property type="match status" value="1"/>
</dbReference>
<dbReference type="EMBL" id="CP002069">
    <property type="protein sequence ID" value="ADI74931.1"/>
    <property type="molecule type" value="Genomic_DNA"/>
</dbReference>
<accession>D7EAD2</accession>
<dbReference type="InterPro" id="IPR029149">
    <property type="entry name" value="Creatin/AminoP/Spt16_N"/>
</dbReference>
<dbReference type="PANTHER" id="PTHR46112">
    <property type="entry name" value="AMINOPEPTIDASE"/>
    <property type="match status" value="1"/>
</dbReference>
<dbReference type="Pfam" id="PF01321">
    <property type="entry name" value="Creatinase_N"/>
    <property type="match status" value="1"/>
</dbReference>
<evidence type="ECO:0000313" key="6">
    <source>
        <dbReference type="EMBL" id="ADI74931.1"/>
    </source>
</evidence>
<dbReference type="AlphaFoldDB" id="D7EAD2"/>
<evidence type="ECO:0000256" key="3">
    <source>
        <dbReference type="RuleBase" id="RU000590"/>
    </source>
</evidence>
<dbReference type="SUPFAM" id="SSF55920">
    <property type="entry name" value="Creatinase/aminopeptidase"/>
    <property type="match status" value="1"/>
</dbReference>
<dbReference type="Gene3D" id="3.40.350.10">
    <property type="entry name" value="Creatinase/prolidase N-terminal domain"/>
    <property type="match status" value="1"/>
</dbReference>
<dbReference type="InterPro" id="IPR000994">
    <property type="entry name" value="Pept_M24"/>
</dbReference>
<evidence type="ECO:0000259" key="5">
    <source>
        <dbReference type="Pfam" id="PF01321"/>
    </source>
</evidence>
<comment type="similarity">
    <text evidence="3">Belongs to the peptidase M24B family.</text>
</comment>
<dbReference type="InterPro" id="IPR036005">
    <property type="entry name" value="Creatinase/aminopeptidase-like"/>
</dbReference>
<evidence type="ECO:0000313" key="7">
    <source>
        <dbReference type="Proteomes" id="UP000000391"/>
    </source>
</evidence>
<gene>
    <name evidence="6" type="ordered locus">Metev_2104</name>
</gene>
<keyword evidence="7" id="KW-1185">Reference proteome</keyword>
<dbReference type="InterPro" id="IPR000587">
    <property type="entry name" value="Creatinase_N"/>
</dbReference>
<evidence type="ECO:0000256" key="2">
    <source>
        <dbReference type="ARBA" id="ARBA00022801"/>
    </source>
</evidence>
<dbReference type="GO" id="GO:0046872">
    <property type="term" value="F:metal ion binding"/>
    <property type="evidence" value="ECO:0007669"/>
    <property type="project" value="UniProtKB-KW"/>
</dbReference>
<dbReference type="InterPro" id="IPR001131">
    <property type="entry name" value="Peptidase_M24B_aminopep-P_CS"/>
</dbReference>
<dbReference type="PROSITE" id="PS00491">
    <property type="entry name" value="PROLINE_PEPTIDASE"/>
    <property type="match status" value="1"/>
</dbReference>
<keyword evidence="1 3" id="KW-0479">Metal-binding</keyword>
<sequence>MDISNTLSKKGLDAYMMIGEPHNADMYYTTGFFASDKFTYLQKNSGDEILLVSEMERERAENESRITNIRTTQDYDYRSKIKSRSDPSIAFSDTLGELLGKEGIRKIGVPHNFPFFIAQTLKEQGFWFMPIKSPFKDMRTKKSESEITNIETVQNACEEAMDTAVNLISNSSESDGVLYNEGVELTSEYVRNAIEHRLLDFGCEAETTIVACGKQSSTPHWMGEGTLKVNEPIIIDIFPRSKTNRYFSDMSRTVVKGTPSRQLKDMYDAVIEAQNKALELVKPGVLCNEIHNAVCDVFEEKGYDTVRNNPKLKSGFLHSTGHGVGLEVHELPSLGDNENQLESGNVITVEPGLYYPDIGGVRIEDIVVVTEKGCRNLTEFEKKFVV</sequence>
<evidence type="ECO:0000256" key="1">
    <source>
        <dbReference type="ARBA" id="ARBA00022723"/>
    </source>
</evidence>
<dbReference type="SUPFAM" id="SSF53092">
    <property type="entry name" value="Creatinase/prolidase N-terminal domain"/>
    <property type="match status" value="1"/>
</dbReference>
<evidence type="ECO:0000259" key="4">
    <source>
        <dbReference type="Pfam" id="PF00557"/>
    </source>
</evidence>
<dbReference type="STRING" id="644295.Metev_2104"/>